<evidence type="ECO:0000256" key="1">
    <source>
        <dbReference type="ARBA" id="ARBA00004370"/>
    </source>
</evidence>
<feature type="transmembrane region" description="Helical" evidence="6">
    <location>
        <begin position="355"/>
        <end position="374"/>
    </location>
</feature>
<feature type="transmembrane region" description="Helical" evidence="6">
    <location>
        <begin position="293"/>
        <end position="312"/>
    </location>
</feature>
<reference evidence="7" key="1">
    <citation type="submission" date="2016-12" db="EMBL/GenBank/DDBJ databases">
        <title>An insight into the sialome and mialome of the sand fly, Nyssomyia neivai.</title>
        <authorList>
            <person name="Sebastian V."/>
            <person name="Goulart T.M."/>
            <person name="Oliveira W."/>
            <person name="Calvo E."/>
            <person name="Oliveira L.F."/>
            <person name="Pinto M.C."/>
            <person name="Rosselino A.M."/>
            <person name="Ribeiro J.M."/>
        </authorList>
    </citation>
    <scope>NUCLEOTIDE SEQUENCE</scope>
</reference>
<feature type="transmembrane region" description="Helical" evidence="6">
    <location>
        <begin position="87"/>
        <end position="108"/>
    </location>
</feature>
<evidence type="ECO:0000313" key="7">
    <source>
        <dbReference type="EMBL" id="JAV04845.1"/>
    </source>
</evidence>
<feature type="transmembrane region" description="Helical" evidence="6">
    <location>
        <begin position="139"/>
        <end position="161"/>
    </location>
</feature>
<evidence type="ECO:0000256" key="5">
    <source>
        <dbReference type="SAM" id="MobiDB-lite"/>
    </source>
</evidence>
<dbReference type="GO" id="GO:0022857">
    <property type="term" value="F:transmembrane transporter activity"/>
    <property type="evidence" value="ECO:0007669"/>
    <property type="project" value="InterPro"/>
</dbReference>
<dbReference type="InterPro" id="IPR005828">
    <property type="entry name" value="MFS_sugar_transport-like"/>
</dbReference>
<name>A0A1L8DEN6_9DIPT</name>
<dbReference type="PANTHER" id="PTHR23529:SF2">
    <property type="entry name" value="GH19118P-RELATED"/>
    <property type="match status" value="1"/>
</dbReference>
<evidence type="ECO:0000256" key="4">
    <source>
        <dbReference type="ARBA" id="ARBA00023136"/>
    </source>
</evidence>
<dbReference type="EMBL" id="GFDF01009239">
    <property type="protein sequence ID" value="JAV04845.1"/>
    <property type="molecule type" value="Transcribed_RNA"/>
</dbReference>
<feature type="transmembrane region" description="Helical" evidence="6">
    <location>
        <begin position="48"/>
        <end position="67"/>
    </location>
</feature>
<accession>A0A1L8DEN6</accession>
<feature type="transmembrane region" description="Helical" evidence="6">
    <location>
        <begin position="210"/>
        <end position="239"/>
    </location>
</feature>
<dbReference type="Gene3D" id="1.20.1250.20">
    <property type="entry name" value="MFS general substrate transporter like domains"/>
    <property type="match status" value="1"/>
</dbReference>
<feature type="transmembrane region" description="Helical" evidence="6">
    <location>
        <begin position="115"/>
        <end position="133"/>
    </location>
</feature>
<keyword evidence="3 6" id="KW-1133">Transmembrane helix</keyword>
<dbReference type="GO" id="GO:0016020">
    <property type="term" value="C:membrane"/>
    <property type="evidence" value="ECO:0007669"/>
    <property type="project" value="UniProtKB-SubCell"/>
</dbReference>
<keyword evidence="4 6" id="KW-0472">Membrane</keyword>
<keyword evidence="2 6" id="KW-0812">Transmembrane</keyword>
<dbReference type="PANTHER" id="PTHR23529">
    <property type="entry name" value="GH19118P-RELATED"/>
    <property type="match status" value="1"/>
</dbReference>
<dbReference type="SUPFAM" id="SSF103473">
    <property type="entry name" value="MFS general substrate transporter"/>
    <property type="match status" value="1"/>
</dbReference>
<protein>
    <submittedName>
        <fullName evidence="7">Putative transporter major facilitator superfamily</fullName>
    </submittedName>
</protein>
<feature type="transmembrane region" description="Helical" evidence="6">
    <location>
        <begin position="380"/>
        <end position="403"/>
    </location>
</feature>
<feature type="transmembrane region" description="Helical" evidence="6">
    <location>
        <begin position="446"/>
        <end position="466"/>
    </location>
</feature>
<sequence>MKKNDRSFLGTIFPSPQENRNEQTAHSTQRNVENWCERNQKNKPQSNSVGAGIMMMLVSGLHIGWSIGSPNLRLQVWFVNVPDGEVLLALCSWFGGAIIGSFIALFILPMWEKKTIYYVGVLLCVISNAPLIGFPNESIVIILCRILAGISHGFIYITTIIHASENAVKEVRGLILGSIHFCIITSVFTTSILMAAGQETQGQEEFEPNMYIGIIGTVYSVMALPMIPFLTYESVVFLIERQRYSEAIRNMIKLRNESIETWEIKNDFDEAKLMVCEDIRSSKSIFGDGNLRPLLLMILVKFLFVLSFNYGLNMIKFLSVDDIFMGHWSSAFLFGIRACAALVALFFFDTFGRRIILAVSGGGKAISLLVYGFLNLGVQGSYVAVIASEIFVGLGLGSVADILFSEAFSTRKKVLSMIVVNVIENALQIALILSLVNISTRAYEDAFVFTTGGLMIVITIFLYLQLPETRYMSLRQTRDEFRLVGNATYSRQQPPQGITSA</sequence>
<evidence type="ECO:0000256" key="2">
    <source>
        <dbReference type="ARBA" id="ARBA00022692"/>
    </source>
</evidence>
<feature type="transmembrane region" description="Helical" evidence="6">
    <location>
        <begin position="324"/>
        <end position="348"/>
    </location>
</feature>
<feature type="compositionally biased region" description="Polar residues" evidence="5">
    <location>
        <begin position="14"/>
        <end position="32"/>
    </location>
</feature>
<feature type="transmembrane region" description="Helical" evidence="6">
    <location>
        <begin position="173"/>
        <end position="198"/>
    </location>
</feature>
<feature type="region of interest" description="Disordered" evidence="5">
    <location>
        <begin position="1"/>
        <end position="47"/>
    </location>
</feature>
<evidence type="ECO:0000256" key="3">
    <source>
        <dbReference type="ARBA" id="ARBA00022989"/>
    </source>
</evidence>
<proteinExistence type="predicted"/>
<feature type="transmembrane region" description="Helical" evidence="6">
    <location>
        <begin position="415"/>
        <end position="440"/>
    </location>
</feature>
<evidence type="ECO:0000256" key="6">
    <source>
        <dbReference type="SAM" id="Phobius"/>
    </source>
</evidence>
<organism evidence="7">
    <name type="scientific">Nyssomyia neivai</name>
    <dbReference type="NCBI Taxonomy" id="330878"/>
    <lineage>
        <taxon>Eukaryota</taxon>
        <taxon>Metazoa</taxon>
        <taxon>Ecdysozoa</taxon>
        <taxon>Arthropoda</taxon>
        <taxon>Hexapoda</taxon>
        <taxon>Insecta</taxon>
        <taxon>Pterygota</taxon>
        <taxon>Neoptera</taxon>
        <taxon>Endopterygota</taxon>
        <taxon>Diptera</taxon>
        <taxon>Nematocera</taxon>
        <taxon>Psychodoidea</taxon>
        <taxon>Psychodidae</taxon>
        <taxon>Nyssomyia</taxon>
    </lineage>
</organism>
<comment type="subcellular location">
    <subcellularLocation>
        <location evidence="1">Membrane</location>
    </subcellularLocation>
</comment>
<dbReference type="Pfam" id="PF00083">
    <property type="entry name" value="Sugar_tr"/>
    <property type="match status" value="1"/>
</dbReference>
<dbReference type="AlphaFoldDB" id="A0A1L8DEN6"/>
<dbReference type="InterPro" id="IPR036259">
    <property type="entry name" value="MFS_trans_sf"/>
</dbReference>